<name>A0A922I1T9_DERFA</name>
<accession>A0A922I1T9</accession>
<dbReference type="InterPro" id="IPR009030">
    <property type="entry name" value="Growth_fac_rcpt_cys_sf"/>
</dbReference>
<dbReference type="PROSITE" id="PS50026">
    <property type="entry name" value="EGF_3"/>
    <property type="match status" value="2"/>
</dbReference>
<organism evidence="12 13">
    <name type="scientific">Dermatophagoides farinae</name>
    <name type="common">American house dust mite</name>
    <dbReference type="NCBI Taxonomy" id="6954"/>
    <lineage>
        <taxon>Eukaryota</taxon>
        <taxon>Metazoa</taxon>
        <taxon>Ecdysozoa</taxon>
        <taxon>Arthropoda</taxon>
        <taxon>Chelicerata</taxon>
        <taxon>Arachnida</taxon>
        <taxon>Acari</taxon>
        <taxon>Acariformes</taxon>
        <taxon>Sarcoptiformes</taxon>
        <taxon>Astigmata</taxon>
        <taxon>Psoroptidia</taxon>
        <taxon>Analgoidea</taxon>
        <taxon>Pyroglyphidae</taxon>
        <taxon>Dermatophagoidinae</taxon>
        <taxon>Dermatophagoides</taxon>
    </lineage>
</organism>
<evidence type="ECO:0000256" key="4">
    <source>
        <dbReference type="ARBA" id="ARBA00022729"/>
    </source>
</evidence>
<evidence type="ECO:0000313" key="13">
    <source>
        <dbReference type="Proteomes" id="UP000790347"/>
    </source>
</evidence>
<keyword evidence="3 8" id="KW-0245">EGF-like domain</keyword>
<evidence type="ECO:0000256" key="7">
    <source>
        <dbReference type="ARBA" id="ARBA00023180"/>
    </source>
</evidence>
<dbReference type="Proteomes" id="UP000828236">
    <property type="component" value="Unassembled WGS sequence"/>
</dbReference>
<comment type="caution">
    <text evidence="8">Lacks conserved residue(s) required for the propagation of feature annotation.</text>
</comment>
<reference evidence="12" key="4">
    <citation type="journal article" date="2022" name="Res Sq">
        <title>Comparative Genomics Reveals Insights into the Divergent Evolution of Astigmatic Mites and Household Pest Adaptations.</title>
        <authorList>
            <person name="Xiong Q."/>
            <person name="Wan A.T.-Y."/>
            <person name="Liu X.-Y."/>
            <person name="Fung C.S.-H."/>
            <person name="Xiao X."/>
            <person name="Malainual N."/>
            <person name="Hou J."/>
            <person name="Wang L."/>
            <person name="Wang M."/>
            <person name="Yang K."/>
            <person name="Cui Y."/>
            <person name="Leung E."/>
            <person name="Nong W."/>
            <person name="Shin S.-K."/>
            <person name="Au S."/>
            <person name="Jeong K.Y."/>
            <person name="Chew F.T."/>
            <person name="Hui J."/>
            <person name="Leung T.F."/>
            <person name="Tungtrongchitr A."/>
            <person name="Zhong N."/>
            <person name="Liu Z."/>
            <person name="Tsui S."/>
        </authorList>
    </citation>
    <scope>NUCLEOTIDE SEQUENCE</scope>
    <source>
        <strain evidence="12">Derf</strain>
        <tissue evidence="12">Whole organism</tissue>
    </source>
</reference>
<dbReference type="Gene3D" id="2.10.25.10">
    <property type="entry name" value="Laminin"/>
    <property type="match status" value="7"/>
</dbReference>
<sequence>MMLNVTTMLSFIILITMIINSMAQSTIMTTNIVDDSSESSIDFKYRKNLLIDPLRRCCSVGHTIGRDHDSKSCSTKTKRITRIRKKLNTPFEQTFCEQIYQVCCQQSLWEQRCNVGRSMAILVMNHTQITTCEEQFLRKHSSTYDQESYRCCKECISGISVANYFGSLQHCHRMNRIINYQLSSVWSIVENQLLPSPFFECCRQQIYSYNRNNETIITIDDIDLSEFDYANGMVDITIDDDQSIVIENSDNNQKENTSDDNHNCSIGFRWDRIEQICKDINECQIGTHTCHEALRCDNTIGSFLCVRVQDCGTGYTINADTYECDDIDECQLNIHHCGPDYSCRNTQGSFKCDRIRCPKGQALVNGFCRRTNCEQSNMVFDYETGLCQPKQNPCFNDPCLPTERCILKADNNDEFECVSICSTGYRFNPKEMICEDIDECFEQIDRCGPNQQCKNSDGYYQCPCKPGYELNQHRQCVDTNECLQVDIIMECNRQSMTCFNTIGSYRCGCGIGFVWDTITKRCQDVNECLRYEWNYCEHSCVNTIGGYRCECFNGYQLMANKHNCTDIDECMDWHPFDSVSNSQSSLLSSSSSELIYQTECHGICRNQIGSYRCECPKGFQQETGNHCADVNECDDHTICPYSLLIPSSRKHCINLIGSYECADIECPIGYEFRRTKQSIQCIWMDKYKQLQSLNDYHQNDYLYYSIYRTKTRFLNGTNSMYLYTVRLDSQPKNRAYFTLQLNNAYGLPIQYPELMKQYDPNSNDFQLAERSHFHLRLNERGNEANVEIIWPLYGPQKIELELLSTGYRLGTFTRQRSILTLFVSEFDKF</sequence>
<feature type="domain" description="EGF-like" evidence="10">
    <location>
        <begin position="436"/>
        <end position="477"/>
    </location>
</feature>
<feature type="chain" id="PRO_5038276927" evidence="9">
    <location>
        <begin position="24"/>
        <end position="829"/>
    </location>
</feature>
<evidence type="ECO:0000256" key="3">
    <source>
        <dbReference type="ARBA" id="ARBA00022536"/>
    </source>
</evidence>
<keyword evidence="13" id="KW-1185">Reference proteome</keyword>
<keyword evidence="5" id="KW-0677">Repeat</keyword>
<keyword evidence="7" id="KW-0325">Glycoprotein</keyword>
<dbReference type="Proteomes" id="UP000790347">
    <property type="component" value="Unassembled WGS sequence"/>
</dbReference>
<dbReference type="EMBL" id="SDOV01000001">
    <property type="protein sequence ID" value="KAH7644961.1"/>
    <property type="molecule type" value="Genomic_DNA"/>
</dbReference>
<dbReference type="InterPro" id="IPR052080">
    <property type="entry name" value="vWF_C/EGF_Fibrillin"/>
</dbReference>
<dbReference type="SMART" id="SM00181">
    <property type="entry name" value="EGF"/>
    <property type="match status" value="8"/>
</dbReference>
<dbReference type="OrthoDB" id="10022113at2759"/>
<dbReference type="SMART" id="SM00179">
    <property type="entry name" value="EGF_CA"/>
    <property type="match status" value="7"/>
</dbReference>
<dbReference type="InterPro" id="IPR018097">
    <property type="entry name" value="EGF_Ca-bd_CS"/>
</dbReference>
<feature type="domain" description="EGF-like" evidence="10">
    <location>
        <begin position="524"/>
        <end position="565"/>
    </location>
</feature>
<dbReference type="PROSITE" id="PS01186">
    <property type="entry name" value="EGF_2"/>
    <property type="match status" value="3"/>
</dbReference>
<reference evidence="11" key="2">
    <citation type="submission" date="2020-06" db="EMBL/GenBank/DDBJ databases">
        <authorList>
            <person name="Ji K."/>
            <person name="Li J."/>
        </authorList>
    </citation>
    <scope>NUCLEOTIDE SEQUENCE</scope>
    <source>
        <strain evidence="11">JKM2019</strain>
        <tissue evidence="11">Whole body</tissue>
    </source>
</reference>
<evidence type="ECO:0000259" key="10">
    <source>
        <dbReference type="PROSITE" id="PS50026"/>
    </source>
</evidence>
<dbReference type="GO" id="GO:0005576">
    <property type="term" value="C:extracellular region"/>
    <property type="evidence" value="ECO:0007669"/>
    <property type="project" value="UniProtKB-SubCell"/>
</dbReference>
<dbReference type="EMBL" id="ASGP02000002">
    <property type="protein sequence ID" value="KAH9520684.1"/>
    <property type="molecule type" value="Genomic_DNA"/>
</dbReference>
<reference evidence="12" key="1">
    <citation type="submission" date="2013-05" db="EMBL/GenBank/DDBJ databases">
        <authorList>
            <person name="Yim A.K.Y."/>
            <person name="Chan T.F."/>
            <person name="Ji K.M."/>
            <person name="Liu X.Y."/>
            <person name="Zhou J.W."/>
            <person name="Li R.Q."/>
            <person name="Yang K.Y."/>
            <person name="Li J."/>
            <person name="Li M."/>
            <person name="Law P.T.W."/>
            <person name="Wu Y.L."/>
            <person name="Cai Z.L."/>
            <person name="Qin H."/>
            <person name="Bao Y."/>
            <person name="Leung R.K.K."/>
            <person name="Ng P.K.S."/>
            <person name="Zou J."/>
            <person name="Zhong X.J."/>
            <person name="Ran P.X."/>
            <person name="Zhong N.S."/>
            <person name="Liu Z.G."/>
            <person name="Tsui S.K.W."/>
        </authorList>
    </citation>
    <scope>NUCLEOTIDE SEQUENCE</scope>
    <source>
        <strain evidence="12">Derf</strain>
        <tissue evidence="12">Whole organism</tissue>
    </source>
</reference>
<dbReference type="InterPro" id="IPR000742">
    <property type="entry name" value="EGF"/>
</dbReference>
<dbReference type="InterPro" id="IPR026823">
    <property type="entry name" value="cEGF"/>
</dbReference>
<dbReference type="PROSITE" id="PS01187">
    <property type="entry name" value="EGF_CA"/>
    <property type="match status" value="1"/>
</dbReference>
<keyword evidence="6" id="KW-1015">Disulfide bond</keyword>
<dbReference type="Pfam" id="PF07645">
    <property type="entry name" value="EGF_CA"/>
    <property type="match status" value="6"/>
</dbReference>
<evidence type="ECO:0000256" key="5">
    <source>
        <dbReference type="ARBA" id="ARBA00022737"/>
    </source>
</evidence>
<protein>
    <submittedName>
        <fullName evidence="12">Complement Clr-like EGF-like</fullName>
    </submittedName>
</protein>
<evidence type="ECO:0000313" key="12">
    <source>
        <dbReference type="EMBL" id="KAH9520684.1"/>
    </source>
</evidence>
<dbReference type="InterPro" id="IPR049883">
    <property type="entry name" value="NOTCH1_EGF-like"/>
</dbReference>
<dbReference type="PANTHER" id="PTHR47333:SF4">
    <property type="entry name" value="EGF-LIKE DOMAIN-CONTAINING PROTEIN"/>
    <property type="match status" value="1"/>
</dbReference>
<evidence type="ECO:0000256" key="1">
    <source>
        <dbReference type="ARBA" id="ARBA00004613"/>
    </source>
</evidence>
<dbReference type="PANTHER" id="PTHR47333">
    <property type="entry name" value="VON WILLEBRAND FACTOR C AND EGF DOMAIN-CONTAINING PROTEIN"/>
    <property type="match status" value="1"/>
</dbReference>
<evidence type="ECO:0000256" key="8">
    <source>
        <dbReference type="PROSITE-ProRule" id="PRU00076"/>
    </source>
</evidence>
<evidence type="ECO:0000256" key="6">
    <source>
        <dbReference type="ARBA" id="ARBA00023157"/>
    </source>
</evidence>
<dbReference type="InterPro" id="IPR001881">
    <property type="entry name" value="EGF-like_Ca-bd_dom"/>
</dbReference>
<dbReference type="InterPro" id="IPR000152">
    <property type="entry name" value="EGF-type_Asp/Asn_hydroxyl_site"/>
</dbReference>
<dbReference type="Pfam" id="PF12662">
    <property type="entry name" value="cEGF"/>
    <property type="match status" value="1"/>
</dbReference>
<reference evidence="11" key="3">
    <citation type="journal article" date="2021" name="World Allergy Organ. J.">
        <title>Chromosome-level assembly of Dermatophagoides farinae genome and transcriptome reveals two novel allergens Der f 37 and Der f 39.</title>
        <authorList>
            <person name="Chen J."/>
            <person name="Cai Z."/>
            <person name="Fan D."/>
            <person name="Hu J."/>
            <person name="Hou Y."/>
            <person name="He Y."/>
            <person name="Zhang Z."/>
            <person name="Zhao Z."/>
            <person name="Gao P."/>
            <person name="Hu W."/>
            <person name="Sun J."/>
            <person name="Li J."/>
            <person name="Ji K."/>
        </authorList>
    </citation>
    <scope>NUCLEOTIDE SEQUENCE</scope>
    <source>
        <strain evidence="11">JKM2019</strain>
    </source>
</reference>
<evidence type="ECO:0000313" key="11">
    <source>
        <dbReference type="EMBL" id="KAH7644961.1"/>
    </source>
</evidence>
<dbReference type="SUPFAM" id="SSF57196">
    <property type="entry name" value="EGF/Laminin"/>
    <property type="match status" value="3"/>
</dbReference>
<dbReference type="SUPFAM" id="SSF57184">
    <property type="entry name" value="Growth factor receptor domain"/>
    <property type="match status" value="1"/>
</dbReference>
<proteinExistence type="predicted"/>
<keyword evidence="2" id="KW-0964">Secreted</keyword>
<dbReference type="AlphaFoldDB" id="A0A922I1T9"/>
<evidence type="ECO:0000256" key="2">
    <source>
        <dbReference type="ARBA" id="ARBA00022525"/>
    </source>
</evidence>
<dbReference type="CDD" id="cd00054">
    <property type="entry name" value="EGF_CA"/>
    <property type="match status" value="4"/>
</dbReference>
<dbReference type="GO" id="GO:0005509">
    <property type="term" value="F:calcium ion binding"/>
    <property type="evidence" value="ECO:0007669"/>
    <property type="project" value="InterPro"/>
</dbReference>
<evidence type="ECO:0000256" key="9">
    <source>
        <dbReference type="SAM" id="SignalP"/>
    </source>
</evidence>
<comment type="subcellular location">
    <subcellularLocation>
        <location evidence="1">Secreted</location>
    </subcellularLocation>
</comment>
<comment type="caution">
    <text evidence="12">The sequence shown here is derived from an EMBL/GenBank/DDBJ whole genome shotgun (WGS) entry which is preliminary data.</text>
</comment>
<gene>
    <name evidence="12" type="primary">FBLN2_1</name>
    <name evidence="12" type="ORF">DERF_004377</name>
    <name evidence="11" type="ORF">HUG17_0499</name>
</gene>
<dbReference type="FunFam" id="2.10.25.10:FF:000240">
    <property type="entry name" value="Vitamin K-dependent protein S"/>
    <property type="match status" value="1"/>
</dbReference>
<keyword evidence="4 9" id="KW-0732">Signal</keyword>
<dbReference type="PROSITE" id="PS00010">
    <property type="entry name" value="ASX_HYDROXYL"/>
    <property type="match status" value="2"/>
</dbReference>
<feature type="signal peptide" evidence="9">
    <location>
        <begin position="1"/>
        <end position="23"/>
    </location>
</feature>